<sequence length="443" mass="49526">MEKPDIFLTHVQINQDQPELARSNLSIIRKEAQSILDMMGYSSVEVSEENRDAMVHHLYTELSITCVLGSLLMTILNSGRLKSAEKIYGSASVRRTSILFVLVFNIGGKTNLEDRYIIEILLALGLLLGCFEFHSSGHPINPYSWNRARALKIEAFHVFENKPADIVNILIANRSKLLRLFADFKPDKGQKRQIAFNYNPNVVTGKKCIDIYGCDVALQRTNSLRLTKFRVYDSVGGFNWSAEIQDFDSAITEDGVVVSYSNMMPYCSLDKQEKKTGKKNFFNVRSKVATSRMSPSVGLNGIGAIGHLKASLYEHQAVHMIAKARTPPVISLLNNHQLIKISSIDHIQMMKKIKTGKLRTTLPDKFSEGTRVYIVYPMLATVAAIDLVKERGVDNQHIKVVSAMARPPALQKLSEKYPGVHVYDGFIDPTLTDKGIAVYGCSP</sequence>
<dbReference type="SUPFAM" id="SSF53271">
    <property type="entry name" value="PRTase-like"/>
    <property type="match status" value="1"/>
</dbReference>
<gene>
    <name evidence="2" type="ORF">CTI12_AA504190</name>
</gene>
<keyword evidence="3" id="KW-1185">Reference proteome</keyword>
<protein>
    <submittedName>
        <fullName evidence="2">Uracil phosphoribosyltransferase</fullName>
    </submittedName>
</protein>
<dbReference type="Pfam" id="PF14681">
    <property type="entry name" value="UPRTase"/>
    <property type="match status" value="1"/>
</dbReference>
<name>A0A2U1LD39_ARTAN</name>
<dbReference type="Gene3D" id="3.40.50.2020">
    <property type="match status" value="1"/>
</dbReference>
<keyword evidence="2" id="KW-0808">Transferase</keyword>
<dbReference type="Gene3D" id="1.25.10.10">
    <property type="entry name" value="Leucine-rich Repeat Variant"/>
    <property type="match status" value="1"/>
</dbReference>
<dbReference type="InterPro" id="IPR029057">
    <property type="entry name" value="PRTase-like"/>
</dbReference>
<organism evidence="2 3">
    <name type="scientific">Artemisia annua</name>
    <name type="common">Sweet wormwood</name>
    <dbReference type="NCBI Taxonomy" id="35608"/>
    <lineage>
        <taxon>Eukaryota</taxon>
        <taxon>Viridiplantae</taxon>
        <taxon>Streptophyta</taxon>
        <taxon>Embryophyta</taxon>
        <taxon>Tracheophyta</taxon>
        <taxon>Spermatophyta</taxon>
        <taxon>Magnoliopsida</taxon>
        <taxon>eudicotyledons</taxon>
        <taxon>Gunneridae</taxon>
        <taxon>Pentapetalae</taxon>
        <taxon>asterids</taxon>
        <taxon>campanulids</taxon>
        <taxon>Asterales</taxon>
        <taxon>Asteraceae</taxon>
        <taxon>Asteroideae</taxon>
        <taxon>Anthemideae</taxon>
        <taxon>Artemisiinae</taxon>
        <taxon>Artemisia</taxon>
    </lineage>
</organism>
<evidence type="ECO:0000313" key="2">
    <source>
        <dbReference type="EMBL" id="PWA46920.1"/>
    </source>
</evidence>
<evidence type="ECO:0000259" key="1">
    <source>
        <dbReference type="Pfam" id="PF14681"/>
    </source>
</evidence>
<dbReference type="InterPro" id="IPR000836">
    <property type="entry name" value="PRTase_dom"/>
</dbReference>
<dbReference type="OrthoDB" id="106623at2759"/>
<dbReference type="AlphaFoldDB" id="A0A2U1LD39"/>
<dbReference type="GO" id="GO:0016757">
    <property type="term" value="F:glycosyltransferase activity"/>
    <property type="evidence" value="ECO:0007669"/>
    <property type="project" value="UniProtKB-KW"/>
</dbReference>
<proteinExistence type="predicted"/>
<dbReference type="Proteomes" id="UP000245207">
    <property type="component" value="Unassembled WGS sequence"/>
</dbReference>
<accession>A0A2U1LD39</accession>
<comment type="caution">
    <text evidence="2">The sequence shown here is derived from an EMBL/GenBank/DDBJ whole genome shotgun (WGS) entry which is preliminary data.</text>
</comment>
<evidence type="ECO:0000313" key="3">
    <source>
        <dbReference type="Proteomes" id="UP000245207"/>
    </source>
</evidence>
<dbReference type="EMBL" id="PKPP01010047">
    <property type="protein sequence ID" value="PWA46920.1"/>
    <property type="molecule type" value="Genomic_DNA"/>
</dbReference>
<dbReference type="InterPro" id="IPR011989">
    <property type="entry name" value="ARM-like"/>
</dbReference>
<dbReference type="STRING" id="35608.A0A2U1LD39"/>
<reference evidence="2 3" key="1">
    <citation type="journal article" date="2018" name="Mol. Plant">
        <title>The genome of Artemisia annua provides insight into the evolution of Asteraceae family and artemisinin biosynthesis.</title>
        <authorList>
            <person name="Shen Q."/>
            <person name="Zhang L."/>
            <person name="Liao Z."/>
            <person name="Wang S."/>
            <person name="Yan T."/>
            <person name="Shi P."/>
            <person name="Liu M."/>
            <person name="Fu X."/>
            <person name="Pan Q."/>
            <person name="Wang Y."/>
            <person name="Lv Z."/>
            <person name="Lu X."/>
            <person name="Zhang F."/>
            <person name="Jiang W."/>
            <person name="Ma Y."/>
            <person name="Chen M."/>
            <person name="Hao X."/>
            <person name="Li L."/>
            <person name="Tang Y."/>
            <person name="Lv G."/>
            <person name="Zhou Y."/>
            <person name="Sun X."/>
            <person name="Brodelius P.E."/>
            <person name="Rose J.K.C."/>
            <person name="Tang K."/>
        </authorList>
    </citation>
    <scope>NUCLEOTIDE SEQUENCE [LARGE SCALE GENOMIC DNA]</scope>
    <source>
        <strain evidence="3">cv. Huhao1</strain>
        <tissue evidence="2">Leaf</tissue>
    </source>
</reference>
<feature type="domain" description="Phosphoribosyltransferase" evidence="1">
    <location>
        <begin position="337"/>
        <end position="441"/>
    </location>
</feature>
<keyword evidence="2" id="KW-0328">Glycosyltransferase</keyword>